<dbReference type="Pfam" id="PF00176">
    <property type="entry name" value="SNF2-rel_dom"/>
    <property type="match status" value="1"/>
</dbReference>
<dbReference type="SUPFAM" id="SSF52540">
    <property type="entry name" value="P-loop containing nucleoside triphosphate hydrolases"/>
    <property type="match status" value="2"/>
</dbReference>
<dbReference type="PANTHER" id="PTHR45766">
    <property type="entry name" value="DNA ANNEALING HELICASE AND ENDONUCLEASE ZRANB3 FAMILY MEMBER"/>
    <property type="match status" value="1"/>
</dbReference>
<feature type="compositionally biased region" description="Low complexity" evidence="2">
    <location>
        <begin position="1"/>
        <end position="17"/>
    </location>
</feature>
<dbReference type="GO" id="GO:0003676">
    <property type="term" value="F:nucleic acid binding"/>
    <property type="evidence" value="ECO:0007669"/>
    <property type="project" value="InterPro"/>
</dbReference>
<keyword evidence="6" id="KW-1185">Reference proteome</keyword>
<dbReference type="InterPro" id="IPR049730">
    <property type="entry name" value="SNF2/RAD54-like_C"/>
</dbReference>
<evidence type="ECO:0000259" key="4">
    <source>
        <dbReference type="PROSITE" id="PS51194"/>
    </source>
</evidence>
<dbReference type="InterPro" id="IPR003615">
    <property type="entry name" value="HNH_nuc"/>
</dbReference>
<dbReference type="GO" id="GO:0004520">
    <property type="term" value="F:DNA endonuclease activity"/>
    <property type="evidence" value="ECO:0007669"/>
    <property type="project" value="TreeGrafter"/>
</dbReference>
<dbReference type="Gene3D" id="3.40.50.300">
    <property type="entry name" value="P-loop containing nucleotide triphosphate hydrolases"/>
    <property type="match status" value="1"/>
</dbReference>
<dbReference type="Gene3D" id="1.10.30.50">
    <property type="match status" value="1"/>
</dbReference>
<dbReference type="SMART" id="SM00490">
    <property type="entry name" value="HELICc"/>
    <property type="match status" value="1"/>
</dbReference>
<dbReference type="CDD" id="cd00085">
    <property type="entry name" value="HNHc"/>
    <property type="match status" value="1"/>
</dbReference>
<feature type="domain" description="Helicase C-terminal" evidence="4">
    <location>
        <begin position="583"/>
        <end position="740"/>
    </location>
</feature>
<dbReference type="PANTHER" id="PTHR45766:SF5">
    <property type="entry name" value="SNF2 DOMAIN-CONTAINING PROTEIN _ HELICASE DOMAIN-CONTAINING PROTEIN _ HNH ENDONUCLEASE DOMAIN-CONTAINING PROTEIN"/>
    <property type="match status" value="1"/>
</dbReference>
<dbReference type="Pfam" id="PF00271">
    <property type="entry name" value="Helicase_C"/>
    <property type="match status" value="1"/>
</dbReference>
<proteinExistence type="predicted"/>
<dbReference type="SMART" id="SM00487">
    <property type="entry name" value="DEXDc"/>
    <property type="match status" value="1"/>
</dbReference>
<dbReference type="Gene3D" id="3.40.50.10810">
    <property type="entry name" value="Tandem AAA-ATPase domain"/>
    <property type="match status" value="1"/>
</dbReference>
<feature type="region of interest" description="Disordered" evidence="2">
    <location>
        <begin position="836"/>
        <end position="855"/>
    </location>
</feature>
<dbReference type="EMBL" id="BNJQ01000007">
    <property type="protein sequence ID" value="GHP04415.1"/>
    <property type="molecule type" value="Genomic_DNA"/>
</dbReference>
<name>A0A830HBP1_9CHLO</name>
<dbReference type="AlphaFoldDB" id="A0A830HBP1"/>
<evidence type="ECO:0000313" key="5">
    <source>
        <dbReference type="EMBL" id="GHP04415.1"/>
    </source>
</evidence>
<feature type="compositionally biased region" description="Acidic residues" evidence="2">
    <location>
        <begin position="751"/>
        <end position="764"/>
    </location>
</feature>
<dbReference type="InterPro" id="IPR002711">
    <property type="entry name" value="HNH"/>
</dbReference>
<dbReference type="GO" id="GO:0008270">
    <property type="term" value="F:zinc ion binding"/>
    <property type="evidence" value="ECO:0007669"/>
    <property type="project" value="InterPro"/>
</dbReference>
<dbReference type="GO" id="GO:0031297">
    <property type="term" value="P:replication fork processing"/>
    <property type="evidence" value="ECO:0007669"/>
    <property type="project" value="TreeGrafter"/>
</dbReference>
<evidence type="ECO:0000259" key="3">
    <source>
        <dbReference type="PROSITE" id="PS51192"/>
    </source>
</evidence>
<dbReference type="GO" id="GO:0005524">
    <property type="term" value="F:ATP binding"/>
    <property type="evidence" value="ECO:0007669"/>
    <property type="project" value="InterPro"/>
</dbReference>
<evidence type="ECO:0000313" key="6">
    <source>
        <dbReference type="Proteomes" id="UP000660262"/>
    </source>
</evidence>
<dbReference type="CDD" id="cd18010">
    <property type="entry name" value="DEXHc_HARP_SMARCAL1"/>
    <property type="match status" value="1"/>
</dbReference>
<dbReference type="PROSITE" id="PS51192">
    <property type="entry name" value="HELICASE_ATP_BIND_1"/>
    <property type="match status" value="1"/>
</dbReference>
<keyword evidence="1" id="KW-0378">Hydrolase</keyword>
<comment type="caution">
    <text evidence="5">The sequence shown here is derived from an EMBL/GenBank/DDBJ whole genome shotgun (WGS) entry which is preliminary data.</text>
</comment>
<dbReference type="InterPro" id="IPR000330">
    <property type="entry name" value="SNF2_N"/>
</dbReference>
<dbReference type="InterPro" id="IPR001650">
    <property type="entry name" value="Helicase_C-like"/>
</dbReference>
<gene>
    <name evidence="5" type="ORF">PPROV_000316900</name>
</gene>
<feature type="region of interest" description="Disordered" evidence="2">
    <location>
        <begin position="1"/>
        <end position="28"/>
    </location>
</feature>
<dbReference type="InterPro" id="IPR038718">
    <property type="entry name" value="SNF2-like_sf"/>
</dbReference>
<dbReference type="InterPro" id="IPR014001">
    <property type="entry name" value="Helicase_ATP-bd"/>
</dbReference>
<feature type="region of interest" description="Disordered" evidence="2">
    <location>
        <begin position="751"/>
        <end position="781"/>
    </location>
</feature>
<dbReference type="Pfam" id="PF01844">
    <property type="entry name" value="HNH"/>
    <property type="match status" value="1"/>
</dbReference>
<dbReference type="PROSITE" id="PS51194">
    <property type="entry name" value="HELICASE_CTER"/>
    <property type="match status" value="1"/>
</dbReference>
<sequence length="1143" mass="123136">MMPAHSSASASHQSISIRDVDKSSPSQDHNHAAAAIHCSIHVTSGSDDFNSTCAAVKCPGQFNQPCNAPMAFHALLASGCIIMKCPLCSLRRSTSQLERMHGREPPRLLLTCVQSDLVAARAMPGAATTLAQTGVVDAIVANMQRLHNVLPRARACDSMGATTSAAYAPADYARLLKAAEACAQLPEHLRRRWDDAMCERGWQLAHRGCESSQGRWNGRIPIVPIPAATLRALGGGGGGDGESGSGTSDDEQRYMRCVHNTVLGSTLFEYQKDGVMFGLRHGGRMLLADEMGLGKTLQAIALAMCYQDEWPLLIVCPASLRLHWADECERWFSHLRPSSIHVIESSADRLRGDDVPPITIVSYRMLQILSDDTVRRKAWGVVIVDESHVLRAGVGGGVVSASAQTQAVCALVCACKRAILITGTPSLQRPIDLWIQIDKLKPGLLGDTLRSFACEFCDPRWTAGGPDKRVSNNFLSFAGCHRPEELHVLLTRSVMIRRRKDEVLRQLPAKTRHVVRLRLDKCGESGGESDGEEEGGKEEDAEFVSNARRLGRDKLPAVCEWLTNALRKLSDADADCETSAARDTSAARSRCPRRKMLIFAHHLDVLNGIEANVLVSGADAAPIYVRIDGSVDQEGRRTAVQRFRYDPACRVALLGIEAAGVGLDFSAASVVVFAELPREVAKLRQAEDRAHRHGQTFPVTVYFLLARNTFDDTRWARLSGALSCLSGVCDGPKGCEEGGGLKVDQVVFDDDCEKEEEEEEEEEEKGGLVVAGGGGEHAAAAAGGAEQAVAIGSSAEPAAVAMEATTAGDGGAEHAAVAIDPAEKFFEVSATTGRIHIHPTRDGSRPALGSFHPGDAESSELSALSRFASEWAELSVLRRRQLSNIILPPSVAEALELLTTMTTTTTTTTTTMRTLAAPVLPDGCRTVLVECGGAVAVPQQVGEDGRRLCVECGGTVVDVPPCADDVRSVVGASWELFCGARCTRAWQVRASAAAYRRELFSVERGVCRNCGCDCDALARRLRLIAKGDARWEARRRAVLAAWPCARWGEARYANLEQLLVATALDGHAWQADHIVPVALGGGGCSLENLRTLCACCHLDVTVAQAAERARARKERAKVLAAGTRRRKREELRDASDGEDFASL</sequence>
<dbReference type="InterPro" id="IPR027417">
    <property type="entry name" value="P-loop_NTPase"/>
</dbReference>
<accession>A0A830HBP1</accession>
<evidence type="ECO:0000256" key="1">
    <source>
        <dbReference type="ARBA" id="ARBA00022801"/>
    </source>
</evidence>
<dbReference type="GO" id="GO:0016787">
    <property type="term" value="F:hydrolase activity"/>
    <property type="evidence" value="ECO:0007669"/>
    <property type="project" value="UniProtKB-KW"/>
</dbReference>
<dbReference type="OrthoDB" id="2801544at2759"/>
<dbReference type="Proteomes" id="UP000660262">
    <property type="component" value="Unassembled WGS sequence"/>
</dbReference>
<feature type="domain" description="Helicase ATP-binding" evidence="3">
    <location>
        <begin position="276"/>
        <end position="443"/>
    </location>
</feature>
<protein>
    <submittedName>
        <fullName evidence="5">Uncharacterized protein</fullName>
    </submittedName>
</protein>
<dbReference type="GO" id="GO:0006281">
    <property type="term" value="P:DNA repair"/>
    <property type="evidence" value="ECO:0007669"/>
    <property type="project" value="TreeGrafter"/>
</dbReference>
<reference evidence="5" key="1">
    <citation type="submission" date="2020-10" db="EMBL/GenBank/DDBJ databases">
        <title>Unveiling of a novel bifunctional photoreceptor, Dualchrome1, isolated from a cosmopolitan green alga.</title>
        <authorList>
            <person name="Suzuki S."/>
            <person name="Kawachi M."/>
        </authorList>
    </citation>
    <scope>NUCLEOTIDE SEQUENCE</scope>
    <source>
        <strain evidence="5">NIES 2893</strain>
    </source>
</reference>
<dbReference type="GO" id="GO:0043596">
    <property type="term" value="C:nuclear replication fork"/>
    <property type="evidence" value="ECO:0007669"/>
    <property type="project" value="TreeGrafter"/>
</dbReference>
<evidence type="ECO:0000256" key="2">
    <source>
        <dbReference type="SAM" id="MobiDB-lite"/>
    </source>
</evidence>
<feature type="region of interest" description="Disordered" evidence="2">
    <location>
        <begin position="1120"/>
        <end position="1143"/>
    </location>
</feature>
<dbReference type="CDD" id="cd18793">
    <property type="entry name" value="SF2_C_SNF"/>
    <property type="match status" value="1"/>
</dbReference>
<organism evidence="5 6">
    <name type="scientific">Pycnococcus provasolii</name>
    <dbReference type="NCBI Taxonomy" id="41880"/>
    <lineage>
        <taxon>Eukaryota</taxon>
        <taxon>Viridiplantae</taxon>
        <taxon>Chlorophyta</taxon>
        <taxon>Pseudoscourfieldiophyceae</taxon>
        <taxon>Pseudoscourfieldiales</taxon>
        <taxon>Pycnococcaceae</taxon>
        <taxon>Pycnococcus</taxon>
    </lineage>
</organism>